<protein>
    <submittedName>
        <fullName evidence="1">Uncharacterized protein</fullName>
    </submittedName>
</protein>
<proteinExistence type="predicted"/>
<evidence type="ECO:0000313" key="2">
    <source>
        <dbReference type="Proteomes" id="UP000245119"/>
    </source>
</evidence>
<dbReference type="EMBL" id="PZQS01000009">
    <property type="protein sequence ID" value="PVD25054.1"/>
    <property type="molecule type" value="Genomic_DNA"/>
</dbReference>
<comment type="caution">
    <text evidence="1">The sequence shown here is derived from an EMBL/GenBank/DDBJ whole genome shotgun (WGS) entry which is preliminary data.</text>
</comment>
<organism evidence="1 2">
    <name type="scientific">Pomacea canaliculata</name>
    <name type="common">Golden apple snail</name>
    <dbReference type="NCBI Taxonomy" id="400727"/>
    <lineage>
        <taxon>Eukaryota</taxon>
        <taxon>Metazoa</taxon>
        <taxon>Spiralia</taxon>
        <taxon>Lophotrochozoa</taxon>
        <taxon>Mollusca</taxon>
        <taxon>Gastropoda</taxon>
        <taxon>Caenogastropoda</taxon>
        <taxon>Architaenioglossa</taxon>
        <taxon>Ampullarioidea</taxon>
        <taxon>Ampullariidae</taxon>
        <taxon>Pomacea</taxon>
    </lineage>
</organism>
<gene>
    <name evidence="1" type="ORF">C0Q70_15552</name>
</gene>
<dbReference type="AlphaFoldDB" id="A0A2T7NV76"/>
<keyword evidence="2" id="KW-1185">Reference proteome</keyword>
<dbReference type="Proteomes" id="UP000245119">
    <property type="component" value="Linkage Group LG9"/>
</dbReference>
<reference evidence="1 2" key="1">
    <citation type="submission" date="2018-04" db="EMBL/GenBank/DDBJ databases">
        <title>The genome of golden apple snail Pomacea canaliculata provides insight into stress tolerance and invasive adaptation.</title>
        <authorList>
            <person name="Liu C."/>
            <person name="Liu B."/>
            <person name="Ren Y."/>
            <person name="Zhang Y."/>
            <person name="Wang H."/>
            <person name="Li S."/>
            <person name="Jiang F."/>
            <person name="Yin L."/>
            <person name="Zhang G."/>
            <person name="Qian W."/>
            <person name="Fan W."/>
        </authorList>
    </citation>
    <scope>NUCLEOTIDE SEQUENCE [LARGE SCALE GENOMIC DNA]</scope>
    <source>
        <strain evidence="1">SZHN2017</strain>
        <tissue evidence="1">Muscle</tissue>
    </source>
</reference>
<evidence type="ECO:0000313" key="1">
    <source>
        <dbReference type="EMBL" id="PVD25054.1"/>
    </source>
</evidence>
<accession>A0A2T7NV76</accession>
<sequence>MSRFIDQQWRRHRSLLQTFLAGRSSSSLCDSYLPFSSGNGWRRQKRVWSSLQRETKLHTSLGVRMCNT</sequence>
<name>A0A2T7NV76_POMCA</name>